<dbReference type="AlphaFoldDB" id="A0A2R4WFZ6"/>
<keyword evidence="3" id="KW-1185">Reference proteome</keyword>
<evidence type="ECO:0000313" key="3">
    <source>
        <dbReference type="Proteomes" id="UP000244755"/>
    </source>
</evidence>
<dbReference type="Pfam" id="PF10741">
    <property type="entry name" value="T2SSM_b"/>
    <property type="match status" value="1"/>
</dbReference>
<reference evidence="2 3" key="1">
    <citation type="submission" date="2018-04" db="EMBL/GenBank/DDBJ databases">
        <title>Methylobacterium sp. PR1016A genome.</title>
        <authorList>
            <person name="Park W."/>
        </authorList>
    </citation>
    <scope>NUCLEOTIDE SEQUENCE [LARGE SCALE GENOMIC DNA]</scope>
    <source>
        <strain evidence="2 3">PR1016A</strain>
    </source>
</reference>
<feature type="compositionally biased region" description="Low complexity" evidence="1">
    <location>
        <begin position="26"/>
        <end position="54"/>
    </location>
</feature>
<dbReference type="InterPro" id="IPR034756">
    <property type="entry name" value="T2SSM_b"/>
</dbReference>
<evidence type="ECO:0000313" key="2">
    <source>
        <dbReference type="EMBL" id="AWB20465.1"/>
    </source>
</evidence>
<evidence type="ECO:0000256" key="1">
    <source>
        <dbReference type="SAM" id="MobiDB-lite"/>
    </source>
</evidence>
<sequence length="251" mass="25169">MGCGRRRAAGHGLGGDPAPHGRGARTDAAGTRRARNPRGFGAAAGLRPPRAAPGLPGGGRPADRRRAAAPRRGSPAVRPDLPLAGRPLLLGLAGLALAAALGTGPVLDALGAQDDIALARDRLARAQAAAAAPRSAPPLSAPDEAGLAAAFRARLDALAAERTAMVDGAGIQPDPARPTLPRLSASLRGSAEGLHGLLQALETGSPLIVPEEAELAVERPADPEIGRATVMRLTLAVRGVLLPAPASKTTP</sequence>
<feature type="compositionally biased region" description="Low complexity" evidence="1">
    <location>
        <begin position="70"/>
        <end position="81"/>
    </location>
</feature>
<feature type="region of interest" description="Disordered" evidence="1">
    <location>
        <begin position="1"/>
        <end position="81"/>
    </location>
</feature>
<protein>
    <submittedName>
        <fullName evidence="2">Uncharacterized protein</fullName>
    </submittedName>
</protein>
<name>A0A2R4WFZ6_9HYPH</name>
<dbReference type="EMBL" id="CP028843">
    <property type="protein sequence ID" value="AWB20465.1"/>
    <property type="molecule type" value="Genomic_DNA"/>
</dbReference>
<accession>A0A2R4WFZ6</accession>
<gene>
    <name evidence="2" type="ORF">DA075_05535</name>
</gene>
<proteinExistence type="predicted"/>
<dbReference type="Proteomes" id="UP000244755">
    <property type="component" value="Chromosome 1"/>
</dbReference>
<dbReference type="KEGG" id="mee:DA075_05535"/>
<organism evidence="2 3">
    <name type="scientific">Methylobacterium currus</name>
    <dbReference type="NCBI Taxonomy" id="2051553"/>
    <lineage>
        <taxon>Bacteria</taxon>
        <taxon>Pseudomonadati</taxon>
        <taxon>Pseudomonadota</taxon>
        <taxon>Alphaproteobacteria</taxon>
        <taxon>Hyphomicrobiales</taxon>
        <taxon>Methylobacteriaceae</taxon>
        <taxon>Methylobacterium</taxon>
    </lineage>
</organism>